<accession>A0A9J6F6J7</accession>
<sequence>MAKEDNQMQHDIEENQDAPAAGEWTMNVSKAQRRRNQRQLSQINRQPPPSSPQEKKPGPPWTTRAPEQCLFFWTISN</sequence>
<evidence type="ECO:0000313" key="2">
    <source>
        <dbReference type="EMBL" id="KAH9359518.1"/>
    </source>
</evidence>
<reference evidence="2 3" key="1">
    <citation type="journal article" date="2020" name="Cell">
        <title>Large-Scale Comparative Analyses of Tick Genomes Elucidate Their Genetic Diversity and Vector Capacities.</title>
        <authorList>
            <consortium name="Tick Genome and Microbiome Consortium (TIGMIC)"/>
            <person name="Jia N."/>
            <person name="Wang J."/>
            <person name="Shi W."/>
            <person name="Du L."/>
            <person name="Sun Y."/>
            <person name="Zhan W."/>
            <person name="Jiang J.F."/>
            <person name="Wang Q."/>
            <person name="Zhang B."/>
            <person name="Ji P."/>
            <person name="Bell-Sakyi L."/>
            <person name="Cui X.M."/>
            <person name="Yuan T.T."/>
            <person name="Jiang B.G."/>
            <person name="Yang W.F."/>
            <person name="Lam T.T."/>
            <person name="Chang Q.C."/>
            <person name="Ding S.J."/>
            <person name="Wang X.J."/>
            <person name="Zhu J.G."/>
            <person name="Ruan X.D."/>
            <person name="Zhao L."/>
            <person name="Wei J.T."/>
            <person name="Ye R.Z."/>
            <person name="Que T.C."/>
            <person name="Du C.H."/>
            <person name="Zhou Y.H."/>
            <person name="Cheng J.X."/>
            <person name="Dai P.F."/>
            <person name="Guo W.B."/>
            <person name="Han X.H."/>
            <person name="Huang E.J."/>
            <person name="Li L.F."/>
            <person name="Wei W."/>
            <person name="Gao Y.C."/>
            <person name="Liu J.Z."/>
            <person name="Shao H.Z."/>
            <person name="Wang X."/>
            <person name="Wang C.C."/>
            <person name="Yang T.C."/>
            <person name="Huo Q.B."/>
            <person name="Li W."/>
            <person name="Chen H.Y."/>
            <person name="Chen S.E."/>
            <person name="Zhou L.G."/>
            <person name="Ni X.B."/>
            <person name="Tian J.H."/>
            <person name="Sheng Y."/>
            <person name="Liu T."/>
            <person name="Pan Y.S."/>
            <person name="Xia L.Y."/>
            <person name="Li J."/>
            <person name="Zhao F."/>
            <person name="Cao W.C."/>
        </authorList>
    </citation>
    <scope>NUCLEOTIDE SEQUENCE [LARGE SCALE GENOMIC DNA]</scope>
    <source>
        <strain evidence="2">HaeL-2018</strain>
    </source>
</reference>
<dbReference type="VEuPathDB" id="VectorBase:HLOH_054298"/>
<dbReference type="AlphaFoldDB" id="A0A9J6F6J7"/>
<dbReference type="Proteomes" id="UP000821853">
    <property type="component" value="Chromosome 1"/>
</dbReference>
<comment type="caution">
    <text evidence="2">The sequence shown here is derived from an EMBL/GenBank/DDBJ whole genome shotgun (WGS) entry which is preliminary data.</text>
</comment>
<protein>
    <submittedName>
        <fullName evidence="2">Uncharacterized protein</fullName>
    </submittedName>
</protein>
<proteinExistence type="predicted"/>
<dbReference type="EMBL" id="JABSTR010000001">
    <property type="protein sequence ID" value="KAH9359518.1"/>
    <property type="molecule type" value="Genomic_DNA"/>
</dbReference>
<keyword evidence="3" id="KW-1185">Reference proteome</keyword>
<name>A0A9J6F6J7_HAELO</name>
<evidence type="ECO:0000256" key="1">
    <source>
        <dbReference type="SAM" id="MobiDB-lite"/>
    </source>
</evidence>
<evidence type="ECO:0000313" key="3">
    <source>
        <dbReference type="Proteomes" id="UP000821853"/>
    </source>
</evidence>
<feature type="region of interest" description="Disordered" evidence="1">
    <location>
        <begin position="1"/>
        <end position="68"/>
    </location>
</feature>
<organism evidence="2 3">
    <name type="scientific">Haemaphysalis longicornis</name>
    <name type="common">Bush tick</name>
    <dbReference type="NCBI Taxonomy" id="44386"/>
    <lineage>
        <taxon>Eukaryota</taxon>
        <taxon>Metazoa</taxon>
        <taxon>Ecdysozoa</taxon>
        <taxon>Arthropoda</taxon>
        <taxon>Chelicerata</taxon>
        <taxon>Arachnida</taxon>
        <taxon>Acari</taxon>
        <taxon>Parasitiformes</taxon>
        <taxon>Ixodida</taxon>
        <taxon>Ixodoidea</taxon>
        <taxon>Ixodidae</taxon>
        <taxon>Haemaphysalinae</taxon>
        <taxon>Haemaphysalis</taxon>
    </lineage>
</organism>
<feature type="compositionally biased region" description="Basic and acidic residues" evidence="1">
    <location>
        <begin position="1"/>
        <end position="13"/>
    </location>
</feature>
<gene>
    <name evidence="2" type="ORF">HPB48_000918</name>
</gene>